<dbReference type="GO" id="GO:0005634">
    <property type="term" value="C:nucleus"/>
    <property type="evidence" value="ECO:0007669"/>
    <property type="project" value="InterPro"/>
</dbReference>
<dbReference type="PROSITE" id="PS51297">
    <property type="entry name" value="K_BOX"/>
    <property type="match status" value="1"/>
</dbReference>
<dbReference type="OrthoDB" id="1898716at2759"/>
<dbReference type="EMBL" id="BKCP01004394">
    <property type="protein sequence ID" value="GER30735.1"/>
    <property type="molecule type" value="Genomic_DNA"/>
</dbReference>
<sequence>MGEELYGLSVKDLQTLENQLEISLKGVRMKKEQLLNEEIQELSRKGNLIHQENVELYKKVKLIEQDNSDMYKKAYGTRDLSAANCSDFLPFGLTFNGQLHGPIQLQLSQPARQNNETPPNDHK</sequence>
<dbReference type="Proteomes" id="UP000325081">
    <property type="component" value="Unassembled WGS sequence"/>
</dbReference>
<proteinExistence type="predicted"/>
<comment type="caution">
    <text evidence="2">The sequence shown here is derived from an EMBL/GenBank/DDBJ whole genome shotgun (WGS) entry which is preliminary data.</text>
</comment>
<reference evidence="3" key="1">
    <citation type="journal article" date="2019" name="Curr. Biol.">
        <title>Genome Sequence of Striga asiatica Provides Insight into the Evolution of Plant Parasitism.</title>
        <authorList>
            <person name="Yoshida S."/>
            <person name="Kim S."/>
            <person name="Wafula E.K."/>
            <person name="Tanskanen J."/>
            <person name="Kim Y.M."/>
            <person name="Honaas L."/>
            <person name="Yang Z."/>
            <person name="Spallek T."/>
            <person name="Conn C.E."/>
            <person name="Ichihashi Y."/>
            <person name="Cheong K."/>
            <person name="Cui S."/>
            <person name="Der J.P."/>
            <person name="Gundlach H."/>
            <person name="Jiao Y."/>
            <person name="Hori C."/>
            <person name="Ishida J.K."/>
            <person name="Kasahara H."/>
            <person name="Kiba T."/>
            <person name="Kim M.S."/>
            <person name="Koo N."/>
            <person name="Laohavisit A."/>
            <person name="Lee Y.H."/>
            <person name="Lumba S."/>
            <person name="McCourt P."/>
            <person name="Mortimer J.C."/>
            <person name="Mutuku J.M."/>
            <person name="Nomura T."/>
            <person name="Sasaki-Sekimoto Y."/>
            <person name="Seto Y."/>
            <person name="Wang Y."/>
            <person name="Wakatake T."/>
            <person name="Sakakibara H."/>
            <person name="Demura T."/>
            <person name="Yamaguchi S."/>
            <person name="Yoneyama K."/>
            <person name="Manabe R.I."/>
            <person name="Nelson D.C."/>
            <person name="Schulman A.H."/>
            <person name="Timko M.P."/>
            <person name="dePamphilis C.W."/>
            <person name="Choi D."/>
            <person name="Shirasu K."/>
        </authorList>
    </citation>
    <scope>NUCLEOTIDE SEQUENCE [LARGE SCALE GENOMIC DNA]</scope>
    <source>
        <strain evidence="3">cv. UVA1</strain>
    </source>
</reference>
<dbReference type="AlphaFoldDB" id="A0A5A7PCS7"/>
<evidence type="ECO:0000313" key="3">
    <source>
        <dbReference type="Proteomes" id="UP000325081"/>
    </source>
</evidence>
<evidence type="ECO:0000259" key="1">
    <source>
        <dbReference type="PROSITE" id="PS51297"/>
    </source>
</evidence>
<protein>
    <submittedName>
        <fullName evidence="2">MADS-box transcription factor 27</fullName>
    </submittedName>
</protein>
<feature type="domain" description="K-box" evidence="1">
    <location>
        <begin position="1"/>
        <end position="68"/>
    </location>
</feature>
<evidence type="ECO:0000313" key="2">
    <source>
        <dbReference type="EMBL" id="GER30735.1"/>
    </source>
</evidence>
<name>A0A5A7PCS7_STRAF</name>
<organism evidence="2 3">
    <name type="scientific">Striga asiatica</name>
    <name type="common">Asiatic witchweed</name>
    <name type="synonym">Buchnera asiatica</name>
    <dbReference type="NCBI Taxonomy" id="4170"/>
    <lineage>
        <taxon>Eukaryota</taxon>
        <taxon>Viridiplantae</taxon>
        <taxon>Streptophyta</taxon>
        <taxon>Embryophyta</taxon>
        <taxon>Tracheophyta</taxon>
        <taxon>Spermatophyta</taxon>
        <taxon>Magnoliopsida</taxon>
        <taxon>eudicotyledons</taxon>
        <taxon>Gunneridae</taxon>
        <taxon>Pentapetalae</taxon>
        <taxon>asterids</taxon>
        <taxon>lamiids</taxon>
        <taxon>Lamiales</taxon>
        <taxon>Orobanchaceae</taxon>
        <taxon>Buchnereae</taxon>
        <taxon>Striga</taxon>
    </lineage>
</organism>
<gene>
    <name evidence="2" type="ORF">STAS_06694</name>
</gene>
<dbReference type="InterPro" id="IPR002487">
    <property type="entry name" value="TF_Kbox"/>
</dbReference>
<dbReference type="GO" id="GO:0003700">
    <property type="term" value="F:DNA-binding transcription factor activity"/>
    <property type="evidence" value="ECO:0007669"/>
    <property type="project" value="InterPro"/>
</dbReference>
<accession>A0A5A7PCS7</accession>
<dbReference type="Pfam" id="PF01486">
    <property type="entry name" value="K-box"/>
    <property type="match status" value="1"/>
</dbReference>
<keyword evidence="3" id="KW-1185">Reference proteome</keyword>